<dbReference type="EMBL" id="LAVV01014627">
    <property type="protein sequence ID" value="KNZ44569.1"/>
    <property type="molecule type" value="Genomic_DNA"/>
</dbReference>
<keyword evidence="1" id="KW-1133">Transmembrane helix</keyword>
<feature type="transmembrane region" description="Helical" evidence="1">
    <location>
        <begin position="454"/>
        <end position="477"/>
    </location>
</feature>
<evidence type="ECO:0000313" key="3">
    <source>
        <dbReference type="Proteomes" id="UP000037035"/>
    </source>
</evidence>
<dbReference type="VEuPathDB" id="FungiDB:VP01_901g1"/>
<sequence>MVEFRLQFVRKLNAWTNFRTVVKNECTKGHVTWDEITVQKVSSLGEKTIIHMNGGGLLIDPGARVFLNTNRASTSEMARLVGEYRFEPGARISGMRMKNLFKVKKKGYIAGSFRLAVALLYTQYGDRLDECLSPEKKLERVVTTLKGPQTSADRPGHTKSLFPAVGGWNSDLEPPSADRRRGLPAVCLEGSQAAKTHCDTAVLCPLRSGKLACREEKLAYLQLDHSVILDFFGTPEEIVQEPTILDTRLPIYKQVNMTQEWTSCTKKLLIDKHQGYLYRSISQEWRVRLRIGELLEGGRVLDTVGHAIALICWPRVGVPVSCLKPKEISTPLLRTWCPSISSAPGERHALRNFWFDHSIFPMVYQRVFPESIKKLIRMKNSVDRRHRFSSFVQPTRVIMLISLAKSLKRGASHNPMKYSSWQTIRCKHRHDLNALHMFLNTFLPSLKEMEWESAATYSLFTTSLSLFSFFALCRYIFSGFFLGKEEAHGQHSGADIAEIQNISGDTSSQCSLTETFRCQDPKCRENSRFPPSLQKVLPSSGSQVDLNLSRKVRFTSHVNMQIVPTFSTGVCNGGKRGLVHRPVFSCVHMMLIVFESQIKSRLSARERPIPLLSNVFFVFFFFFNASIWFVNSGLTVSPRDQLMAKTQTRRRLGSPERIMLPRPSPRGRLTQVIRSGVAEIPLAYLDSRDKLLDLFMHSEGFYGNFDRWQHSVSSPSNLFRADREIFLRYIANSTQKSLIRLNLISNAVGSHRLGFCAAVSASQSESGWGAGQQRNCLSWTDCLLWIFFPGTTREIVEQPRFEVSITIHQLRTRAEDGSKVLNKWTSSRQSGLLTPRPRFQGPRSRKISTLPGNRKFSASVLPQSICFRYRREPIIETMSKILTDVPAGPSNSRNLSGESQTSLLSSFLHPLDTLAETIPPSPPPRAALHPIYITYHVHMEQQTIDSKSILVLVSLINHQVIFLINIVNKNTDPLMQAKKLNLHALPHSMSQQQEAFYFKKLKCPFRLLHVNCFLWELETKEYLTHIREGHSSLSGLQCAKSGNKGVFVIGGTQHTSEKDSHGKLLGWSLANIHIILLRQALSVSIPPGGCSDSGLETSSYLCKVPRGWGWFSRCDAQGSQWGRKYTNLTRMLLLYGMGFPCRNKPLISLLWGALVGPGGSWGALGGSVKYMDSNPLKVACPQSYQSLIDNNQSKKKTLDTYNERILILQKGYLDFNTGLLNQLIIKKRPVLLIIREGGRLVSLYNLPVL</sequence>
<dbReference type="AlphaFoldDB" id="A0A0L6U7R2"/>
<evidence type="ECO:0000313" key="2">
    <source>
        <dbReference type="EMBL" id="KNZ44569.1"/>
    </source>
</evidence>
<comment type="caution">
    <text evidence="2">The sequence shown here is derived from an EMBL/GenBank/DDBJ whole genome shotgun (WGS) entry which is preliminary data.</text>
</comment>
<keyword evidence="1" id="KW-0472">Membrane</keyword>
<reference evidence="2 3" key="1">
    <citation type="submission" date="2015-08" db="EMBL/GenBank/DDBJ databases">
        <title>Next Generation Sequencing and Analysis of the Genome of Puccinia sorghi L Schw, the Causal Agent of Maize Common Rust.</title>
        <authorList>
            <person name="Rochi L."/>
            <person name="Burguener G."/>
            <person name="Darino M."/>
            <person name="Turjanski A."/>
            <person name="Kreff E."/>
            <person name="Dieguez M.J."/>
            <person name="Sacco F."/>
        </authorList>
    </citation>
    <scope>NUCLEOTIDE SEQUENCE [LARGE SCALE GENOMIC DNA]</scope>
    <source>
        <strain evidence="2 3">RO10H11247</strain>
    </source>
</reference>
<feature type="transmembrane region" description="Helical" evidence="1">
    <location>
        <begin position="609"/>
        <end position="630"/>
    </location>
</feature>
<protein>
    <submittedName>
        <fullName evidence="2">Uncharacterized protein</fullName>
    </submittedName>
</protein>
<gene>
    <name evidence="2" type="ORF">VP01_901g1</name>
</gene>
<accession>A0A0L6U7R2</accession>
<dbReference type="Proteomes" id="UP000037035">
    <property type="component" value="Unassembled WGS sequence"/>
</dbReference>
<keyword evidence="3" id="KW-1185">Reference proteome</keyword>
<proteinExistence type="predicted"/>
<keyword evidence="1" id="KW-0812">Transmembrane</keyword>
<name>A0A0L6U7R2_9BASI</name>
<organism evidence="2 3">
    <name type="scientific">Puccinia sorghi</name>
    <dbReference type="NCBI Taxonomy" id="27349"/>
    <lineage>
        <taxon>Eukaryota</taxon>
        <taxon>Fungi</taxon>
        <taxon>Dikarya</taxon>
        <taxon>Basidiomycota</taxon>
        <taxon>Pucciniomycotina</taxon>
        <taxon>Pucciniomycetes</taxon>
        <taxon>Pucciniales</taxon>
        <taxon>Pucciniaceae</taxon>
        <taxon>Puccinia</taxon>
    </lineage>
</organism>
<evidence type="ECO:0000256" key="1">
    <source>
        <dbReference type="SAM" id="Phobius"/>
    </source>
</evidence>